<accession>A0A415N796</accession>
<dbReference type="Gene3D" id="3.40.50.2000">
    <property type="entry name" value="Glycogen Phosphorylase B"/>
    <property type="match status" value="1"/>
</dbReference>
<dbReference type="EMBL" id="QRPE01000017">
    <property type="protein sequence ID" value="RHL91601.1"/>
    <property type="molecule type" value="Genomic_DNA"/>
</dbReference>
<comment type="caution">
    <text evidence="2">The sequence shown here is derived from an EMBL/GenBank/DDBJ whole genome shotgun (WGS) entry which is preliminary data.</text>
</comment>
<name>A0A415N796_9BACE</name>
<evidence type="ECO:0000313" key="3">
    <source>
        <dbReference type="Proteomes" id="UP000285013"/>
    </source>
</evidence>
<proteinExistence type="predicted"/>
<gene>
    <name evidence="2" type="ORF">DWZ95_14305</name>
</gene>
<dbReference type="AlphaFoldDB" id="A0A415N796"/>
<dbReference type="SUPFAM" id="SSF53756">
    <property type="entry name" value="UDP-Glycosyltransferase/glycogen phosphorylase"/>
    <property type="match status" value="1"/>
</dbReference>
<dbReference type="Pfam" id="PF00534">
    <property type="entry name" value="Glycos_transf_1"/>
    <property type="match status" value="1"/>
</dbReference>
<organism evidence="2 3">
    <name type="scientific">Bacteroides intestinalis</name>
    <dbReference type="NCBI Taxonomy" id="329854"/>
    <lineage>
        <taxon>Bacteria</taxon>
        <taxon>Pseudomonadati</taxon>
        <taxon>Bacteroidota</taxon>
        <taxon>Bacteroidia</taxon>
        <taxon>Bacteroidales</taxon>
        <taxon>Bacteroidaceae</taxon>
        <taxon>Bacteroides</taxon>
    </lineage>
</organism>
<evidence type="ECO:0000313" key="2">
    <source>
        <dbReference type="EMBL" id="RHL91601.1"/>
    </source>
</evidence>
<evidence type="ECO:0000259" key="1">
    <source>
        <dbReference type="Pfam" id="PF00534"/>
    </source>
</evidence>
<feature type="domain" description="Glycosyl transferase family 1" evidence="1">
    <location>
        <begin position="186"/>
        <end position="325"/>
    </location>
</feature>
<dbReference type="RefSeq" id="WP_118423259.1">
    <property type="nucleotide sequence ID" value="NZ_QRPE01000017.1"/>
</dbReference>
<dbReference type="Proteomes" id="UP000285013">
    <property type="component" value="Unassembled WGS sequence"/>
</dbReference>
<reference evidence="2 3" key="1">
    <citation type="submission" date="2018-08" db="EMBL/GenBank/DDBJ databases">
        <title>A genome reference for cultivated species of the human gut microbiota.</title>
        <authorList>
            <person name="Zou Y."/>
            <person name="Xue W."/>
            <person name="Luo G."/>
        </authorList>
    </citation>
    <scope>NUCLEOTIDE SEQUENCE [LARGE SCALE GENOMIC DNA]</scope>
    <source>
        <strain evidence="2 3">AF36-16BH</strain>
    </source>
</reference>
<dbReference type="GO" id="GO:0016757">
    <property type="term" value="F:glycosyltransferase activity"/>
    <property type="evidence" value="ECO:0007669"/>
    <property type="project" value="InterPro"/>
</dbReference>
<sequence>MKKIVFFLASLSQPRCIKRVKALHEVGFEVEVYGYYRGFYDINPFPEDIEVHQWGEVESGCGYVERLLKNRANINKVLQEKSNEKNIYYAFGLDLALWLSIHKHVHFVYESSDLIYTYFGNKLLIGIFKYIDKKIIARSFKTIFTSEGFQRYLYGREKPDNIIIQPNRVSPFFNNMDSKVLSIKESEGIVFSYVGAFRYPNTIFRFARVIGEKYPQHKFYFYGDSLLTYMAKELAEKYPNVQYFGKFRSPEDLEKIYNTIDVLVACYDAKGINEQIAEPNKLYEAICFCKPIVVSEGTFLSEQVKRMKIGYSIEADNDESICEFLDSMNYGDLMSFSENESRIDKKKYIDSINTISKALSAYY</sequence>
<keyword evidence="2" id="KW-0808">Transferase</keyword>
<dbReference type="InterPro" id="IPR001296">
    <property type="entry name" value="Glyco_trans_1"/>
</dbReference>
<protein>
    <submittedName>
        <fullName evidence="2">Glycosyltransferase</fullName>
    </submittedName>
</protein>